<feature type="domain" description="Indole-3-glycerol phosphate synthase" evidence="9">
    <location>
        <begin position="8"/>
        <end position="262"/>
    </location>
</feature>
<evidence type="ECO:0000256" key="1">
    <source>
        <dbReference type="ARBA" id="ARBA00001633"/>
    </source>
</evidence>
<keyword evidence="8 10" id="KW-0456">Lyase</keyword>
<evidence type="ECO:0000259" key="9">
    <source>
        <dbReference type="Pfam" id="PF00218"/>
    </source>
</evidence>
<dbReference type="CDD" id="cd00331">
    <property type="entry name" value="IGPS"/>
    <property type="match status" value="1"/>
</dbReference>
<evidence type="ECO:0000256" key="2">
    <source>
        <dbReference type="ARBA" id="ARBA00004696"/>
    </source>
</evidence>
<keyword evidence="7" id="KW-0057">Aromatic amino acid biosynthesis</keyword>
<gene>
    <name evidence="10" type="ORF">MNB_SUP05-9-1134</name>
</gene>
<keyword evidence="6" id="KW-0822">Tryptophan biosynthesis</keyword>
<dbReference type="InterPro" id="IPR001468">
    <property type="entry name" value="Indole-3-GlycerolPSynthase_CS"/>
</dbReference>
<dbReference type="SUPFAM" id="SSF51366">
    <property type="entry name" value="Ribulose-phoshate binding barrel"/>
    <property type="match status" value="1"/>
</dbReference>
<dbReference type="UniPathway" id="UPA00035">
    <property type="reaction ID" value="UER00043"/>
</dbReference>
<dbReference type="EC" id="4.1.1.48" evidence="3"/>
<organism evidence="10">
    <name type="scientific">hydrothermal vent metagenome</name>
    <dbReference type="NCBI Taxonomy" id="652676"/>
    <lineage>
        <taxon>unclassified sequences</taxon>
        <taxon>metagenomes</taxon>
        <taxon>ecological metagenomes</taxon>
    </lineage>
</organism>
<sequence>MTNTPDILKKIIARKEQEVIECKKIISFDNMMKKAYDDRETLDFYQALRDKVDLKQNAIIAEIKKASPSKGVLRENFNPVEIAKSYEAHGAACLSVLTDKDFFQGDDQYLIDVREAVSLPILRKEFIIDPYQVLEARVMGADCILLIAACLSDGEMEILAQHAMQLNMDILVEVHNAEELKRALKLPLIMIGINNRNLRTFDVSLQTTVDLLSEIKDDILVITESGILSSENVAFMHEHDVYSFLVGEAFMRQDDPGVALQEIFKG</sequence>
<dbReference type="HAMAP" id="MF_00134_B">
    <property type="entry name" value="IGPS_B"/>
    <property type="match status" value="1"/>
</dbReference>
<dbReference type="InterPro" id="IPR013798">
    <property type="entry name" value="Indole-3-glycerol_P_synth_dom"/>
</dbReference>
<dbReference type="Pfam" id="PF00218">
    <property type="entry name" value="IGPS"/>
    <property type="match status" value="1"/>
</dbReference>
<dbReference type="InterPro" id="IPR013785">
    <property type="entry name" value="Aldolase_TIM"/>
</dbReference>
<dbReference type="FunFam" id="3.20.20.70:FF:000024">
    <property type="entry name" value="Indole-3-glycerol phosphate synthase"/>
    <property type="match status" value="1"/>
</dbReference>
<name>A0A1W1DQN0_9ZZZZ</name>
<dbReference type="EMBL" id="FPHX01000014">
    <property type="protein sequence ID" value="SFV83833.1"/>
    <property type="molecule type" value="Genomic_DNA"/>
</dbReference>
<comment type="pathway">
    <text evidence="2">Amino-acid biosynthesis; L-tryptophan biosynthesis; L-tryptophan from chorismate: step 4/5.</text>
</comment>
<evidence type="ECO:0000313" key="10">
    <source>
        <dbReference type="EMBL" id="SFV83833.1"/>
    </source>
</evidence>
<dbReference type="PROSITE" id="PS00614">
    <property type="entry name" value="IGPS"/>
    <property type="match status" value="1"/>
</dbReference>
<protein>
    <recommendedName>
        <fullName evidence="3">indole-3-glycerol-phosphate synthase</fullName>
        <ecNumber evidence="3">4.1.1.48</ecNumber>
    </recommendedName>
</protein>
<dbReference type="NCBIfam" id="NF001373">
    <property type="entry name" value="PRK00278.1-6"/>
    <property type="match status" value="1"/>
</dbReference>
<dbReference type="GO" id="GO:0004425">
    <property type="term" value="F:indole-3-glycerol-phosphate synthase activity"/>
    <property type="evidence" value="ECO:0007669"/>
    <property type="project" value="UniProtKB-EC"/>
</dbReference>
<dbReference type="GO" id="GO:0004640">
    <property type="term" value="F:phosphoribosylanthranilate isomerase activity"/>
    <property type="evidence" value="ECO:0007669"/>
    <property type="project" value="TreeGrafter"/>
</dbReference>
<evidence type="ECO:0000256" key="7">
    <source>
        <dbReference type="ARBA" id="ARBA00023141"/>
    </source>
</evidence>
<dbReference type="AlphaFoldDB" id="A0A1W1DQN0"/>
<evidence type="ECO:0000256" key="3">
    <source>
        <dbReference type="ARBA" id="ARBA00012362"/>
    </source>
</evidence>
<comment type="catalytic activity">
    <reaction evidence="1">
        <text>1-(2-carboxyphenylamino)-1-deoxy-D-ribulose 5-phosphate + H(+) = (1S,2R)-1-C-(indol-3-yl)glycerol 3-phosphate + CO2 + H2O</text>
        <dbReference type="Rhea" id="RHEA:23476"/>
        <dbReference type="ChEBI" id="CHEBI:15377"/>
        <dbReference type="ChEBI" id="CHEBI:15378"/>
        <dbReference type="ChEBI" id="CHEBI:16526"/>
        <dbReference type="ChEBI" id="CHEBI:58613"/>
        <dbReference type="ChEBI" id="CHEBI:58866"/>
        <dbReference type="EC" id="4.1.1.48"/>
    </reaction>
</comment>
<proteinExistence type="inferred from homology"/>
<evidence type="ECO:0000256" key="4">
    <source>
        <dbReference type="ARBA" id="ARBA00022605"/>
    </source>
</evidence>
<dbReference type="PANTHER" id="PTHR22854">
    <property type="entry name" value="TRYPTOPHAN BIOSYNTHESIS PROTEIN"/>
    <property type="match status" value="1"/>
</dbReference>
<evidence type="ECO:0000256" key="5">
    <source>
        <dbReference type="ARBA" id="ARBA00022793"/>
    </source>
</evidence>
<evidence type="ECO:0000256" key="6">
    <source>
        <dbReference type="ARBA" id="ARBA00022822"/>
    </source>
</evidence>
<dbReference type="PANTHER" id="PTHR22854:SF2">
    <property type="entry name" value="INDOLE-3-GLYCEROL-PHOSPHATE SYNTHASE"/>
    <property type="match status" value="1"/>
</dbReference>
<dbReference type="InterPro" id="IPR011060">
    <property type="entry name" value="RibuloseP-bd_barrel"/>
</dbReference>
<keyword evidence="5" id="KW-0210">Decarboxylase</keyword>
<evidence type="ECO:0000256" key="8">
    <source>
        <dbReference type="ARBA" id="ARBA00023239"/>
    </source>
</evidence>
<keyword evidence="4" id="KW-0028">Amino-acid biosynthesis</keyword>
<accession>A0A1W1DQN0</accession>
<dbReference type="GO" id="GO:0000162">
    <property type="term" value="P:L-tryptophan biosynthetic process"/>
    <property type="evidence" value="ECO:0007669"/>
    <property type="project" value="UniProtKB-UniPathway"/>
</dbReference>
<dbReference type="NCBIfam" id="NF001377">
    <property type="entry name" value="PRK00278.2-4"/>
    <property type="match status" value="1"/>
</dbReference>
<reference evidence="10" key="1">
    <citation type="submission" date="2016-10" db="EMBL/GenBank/DDBJ databases">
        <authorList>
            <person name="de Groot N.N."/>
        </authorList>
    </citation>
    <scope>NUCLEOTIDE SEQUENCE</scope>
</reference>
<dbReference type="InterPro" id="IPR045186">
    <property type="entry name" value="Indole-3-glycerol_P_synth"/>
</dbReference>
<dbReference type="Gene3D" id="3.20.20.70">
    <property type="entry name" value="Aldolase class I"/>
    <property type="match status" value="1"/>
</dbReference>